<name>A0ABR3J036_9AGAR</name>
<proteinExistence type="predicted"/>
<dbReference type="EMBL" id="JASNQZ010000012">
    <property type="protein sequence ID" value="KAL0948825.1"/>
    <property type="molecule type" value="Genomic_DNA"/>
</dbReference>
<gene>
    <name evidence="1" type="ORF">HGRIS_008950</name>
</gene>
<comment type="caution">
    <text evidence="1">The sequence shown here is derived from an EMBL/GenBank/DDBJ whole genome shotgun (WGS) entry which is preliminary data.</text>
</comment>
<evidence type="ECO:0000313" key="2">
    <source>
        <dbReference type="Proteomes" id="UP001556367"/>
    </source>
</evidence>
<accession>A0ABR3J036</accession>
<dbReference type="Proteomes" id="UP001556367">
    <property type="component" value="Unassembled WGS sequence"/>
</dbReference>
<protein>
    <submittedName>
        <fullName evidence="1">Uncharacterized protein</fullName>
    </submittedName>
</protein>
<sequence>MNSFYDKARARDVVEREAKARNDDVFMKAYQICELTKPTNWRESISVLKVDQPLSWRLIRLIDGEEREELTFNIQGAISNNHLPPFVDNIRGGSRRVKFLKQGVSIVGLGDPNFERALENMDKLINILSRYVPDGKVLPAEGRSGEGDEAQIDLLNRYLTPRHEQPTGSEVPFANGVDPKNILRALTGKEYFHGEDNQVAYLERTHAYPAQYEETLPCKFRIGDVVEAQLSLTMTPVKGGNFKIKTILRGITLLDGSVAEAAQHAARKETHSQVAPKTTKIPKRRMMREVVTKFKNCRIDEDMEDEM</sequence>
<evidence type="ECO:0000313" key="1">
    <source>
        <dbReference type="EMBL" id="KAL0948825.1"/>
    </source>
</evidence>
<reference evidence="2" key="1">
    <citation type="submission" date="2024-06" db="EMBL/GenBank/DDBJ databases">
        <title>Multi-omics analyses provide insights into the biosynthesis of the anticancer antibiotic pleurotin in Hohenbuehelia grisea.</title>
        <authorList>
            <person name="Weaver J.A."/>
            <person name="Alberti F."/>
        </authorList>
    </citation>
    <scope>NUCLEOTIDE SEQUENCE [LARGE SCALE GENOMIC DNA]</scope>
    <source>
        <strain evidence="2">T-177</strain>
    </source>
</reference>
<organism evidence="1 2">
    <name type="scientific">Hohenbuehelia grisea</name>
    <dbReference type="NCBI Taxonomy" id="104357"/>
    <lineage>
        <taxon>Eukaryota</taxon>
        <taxon>Fungi</taxon>
        <taxon>Dikarya</taxon>
        <taxon>Basidiomycota</taxon>
        <taxon>Agaricomycotina</taxon>
        <taxon>Agaricomycetes</taxon>
        <taxon>Agaricomycetidae</taxon>
        <taxon>Agaricales</taxon>
        <taxon>Pleurotineae</taxon>
        <taxon>Pleurotaceae</taxon>
        <taxon>Hohenbuehelia</taxon>
    </lineage>
</organism>
<keyword evidence="2" id="KW-1185">Reference proteome</keyword>